<comment type="subcellular location">
    <subcellularLocation>
        <location evidence="1">Nucleus</location>
    </subcellularLocation>
</comment>
<keyword evidence="6" id="KW-0539">Nucleus</keyword>
<keyword evidence="4 7" id="KW-0863">Zinc-finger</keyword>
<dbReference type="Pfam" id="PF00096">
    <property type="entry name" value="zf-C2H2"/>
    <property type="match status" value="1"/>
</dbReference>
<dbReference type="PROSITE" id="PS50157">
    <property type="entry name" value="ZINC_FINGER_C2H2_2"/>
    <property type="match status" value="1"/>
</dbReference>
<evidence type="ECO:0000256" key="7">
    <source>
        <dbReference type="PROSITE-ProRule" id="PRU00042"/>
    </source>
</evidence>
<evidence type="ECO:0000256" key="3">
    <source>
        <dbReference type="ARBA" id="ARBA00022737"/>
    </source>
</evidence>
<dbReference type="InterPro" id="IPR050527">
    <property type="entry name" value="Snail/Krueppel_Znf"/>
</dbReference>
<dbReference type="SUPFAM" id="SSF57667">
    <property type="entry name" value="beta-beta-alpha zinc fingers"/>
    <property type="match status" value="1"/>
</dbReference>
<dbReference type="GO" id="GO:0000981">
    <property type="term" value="F:DNA-binding transcription factor activity, RNA polymerase II-specific"/>
    <property type="evidence" value="ECO:0007669"/>
    <property type="project" value="TreeGrafter"/>
</dbReference>
<dbReference type="InterPro" id="IPR013087">
    <property type="entry name" value="Znf_C2H2_type"/>
</dbReference>
<keyword evidence="3" id="KW-0677">Repeat</keyword>
<dbReference type="PANTHER" id="PTHR24388">
    <property type="entry name" value="ZINC FINGER PROTEIN"/>
    <property type="match status" value="1"/>
</dbReference>
<keyword evidence="10" id="KW-1185">Reference proteome</keyword>
<reference evidence="9" key="1">
    <citation type="submission" date="2021-09" db="EMBL/GenBank/DDBJ databases">
        <authorList>
            <consortium name="AG Swart"/>
            <person name="Singh M."/>
            <person name="Singh A."/>
            <person name="Seah K."/>
            <person name="Emmerich C."/>
        </authorList>
    </citation>
    <scope>NUCLEOTIDE SEQUENCE</scope>
    <source>
        <strain evidence="9">ATCC30299</strain>
    </source>
</reference>
<dbReference type="Proteomes" id="UP001162131">
    <property type="component" value="Unassembled WGS sequence"/>
</dbReference>
<dbReference type="GO" id="GO:0008270">
    <property type="term" value="F:zinc ion binding"/>
    <property type="evidence" value="ECO:0007669"/>
    <property type="project" value="UniProtKB-KW"/>
</dbReference>
<protein>
    <recommendedName>
        <fullName evidence="8">C2H2-type domain-containing protein</fullName>
    </recommendedName>
</protein>
<organism evidence="9 10">
    <name type="scientific">Blepharisma stoltei</name>
    <dbReference type="NCBI Taxonomy" id="1481888"/>
    <lineage>
        <taxon>Eukaryota</taxon>
        <taxon>Sar</taxon>
        <taxon>Alveolata</taxon>
        <taxon>Ciliophora</taxon>
        <taxon>Postciliodesmatophora</taxon>
        <taxon>Heterotrichea</taxon>
        <taxon>Heterotrichida</taxon>
        <taxon>Blepharismidae</taxon>
        <taxon>Blepharisma</taxon>
    </lineage>
</organism>
<evidence type="ECO:0000256" key="2">
    <source>
        <dbReference type="ARBA" id="ARBA00022723"/>
    </source>
</evidence>
<dbReference type="GO" id="GO:0005634">
    <property type="term" value="C:nucleus"/>
    <property type="evidence" value="ECO:0007669"/>
    <property type="project" value="UniProtKB-SubCell"/>
</dbReference>
<dbReference type="Gene3D" id="3.30.160.60">
    <property type="entry name" value="Classic Zinc Finger"/>
    <property type="match status" value="1"/>
</dbReference>
<sequence>MNALSLQLAQLNTQKIVEYSSNSPMQPCLCQHCMKVFETPYQLKAHLLNEFELNAETLAFFCVAKGLEEYSEPSTPLEINDQKGEENKPETMMLKCPNCEQICKGHKGLNQHLGRKHSKKRKNSTCKQCGKCFRQKYALKFHINQVHQDVNRVICGFCNKAIYNKYALLIHISKRHSNIKT</sequence>
<evidence type="ECO:0000259" key="8">
    <source>
        <dbReference type="PROSITE" id="PS50157"/>
    </source>
</evidence>
<dbReference type="SMART" id="SM00355">
    <property type="entry name" value="ZnF_C2H2"/>
    <property type="match status" value="4"/>
</dbReference>
<keyword evidence="5" id="KW-0862">Zinc</keyword>
<dbReference type="InterPro" id="IPR036236">
    <property type="entry name" value="Znf_C2H2_sf"/>
</dbReference>
<dbReference type="PANTHER" id="PTHR24388:SF54">
    <property type="entry name" value="PROTEIN ESCARGOT"/>
    <property type="match status" value="1"/>
</dbReference>
<accession>A0AAU9J0S7</accession>
<evidence type="ECO:0000313" key="10">
    <source>
        <dbReference type="Proteomes" id="UP001162131"/>
    </source>
</evidence>
<evidence type="ECO:0000256" key="1">
    <source>
        <dbReference type="ARBA" id="ARBA00004123"/>
    </source>
</evidence>
<dbReference type="AlphaFoldDB" id="A0AAU9J0S7"/>
<evidence type="ECO:0000256" key="5">
    <source>
        <dbReference type="ARBA" id="ARBA00022833"/>
    </source>
</evidence>
<evidence type="ECO:0000313" key="9">
    <source>
        <dbReference type="EMBL" id="CAG9319569.1"/>
    </source>
</evidence>
<dbReference type="PROSITE" id="PS00028">
    <property type="entry name" value="ZINC_FINGER_C2H2_1"/>
    <property type="match status" value="2"/>
</dbReference>
<proteinExistence type="predicted"/>
<keyword evidence="2" id="KW-0479">Metal-binding</keyword>
<gene>
    <name evidence="9" type="ORF">BSTOLATCC_MIC24120</name>
</gene>
<feature type="domain" description="C2H2-type" evidence="8">
    <location>
        <begin position="124"/>
        <end position="152"/>
    </location>
</feature>
<evidence type="ECO:0000256" key="6">
    <source>
        <dbReference type="ARBA" id="ARBA00023242"/>
    </source>
</evidence>
<dbReference type="GO" id="GO:0000978">
    <property type="term" value="F:RNA polymerase II cis-regulatory region sequence-specific DNA binding"/>
    <property type="evidence" value="ECO:0007669"/>
    <property type="project" value="TreeGrafter"/>
</dbReference>
<name>A0AAU9J0S7_9CILI</name>
<dbReference type="EMBL" id="CAJZBQ010000023">
    <property type="protein sequence ID" value="CAG9319569.1"/>
    <property type="molecule type" value="Genomic_DNA"/>
</dbReference>
<evidence type="ECO:0000256" key="4">
    <source>
        <dbReference type="ARBA" id="ARBA00022771"/>
    </source>
</evidence>
<comment type="caution">
    <text evidence="9">The sequence shown here is derived from an EMBL/GenBank/DDBJ whole genome shotgun (WGS) entry which is preliminary data.</text>
</comment>